<dbReference type="RefSeq" id="XP_040641326.1">
    <property type="nucleotide sequence ID" value="XM_040781214.1"/>
</dbReference>
<dbReference type="AlphaFoldDB" id="A0A017SKZ9"/>
<dbReference type="Proteomes" id="UP000019804">
    <property type="component" value="Unassembled WGS sequence"/>
</dbReference>
<name>A0A017SKZ9_ASPRC</name>
<dbReference type="HOGENOM" id="CLU_2621604_0_0_1"/>
<dbReference type="EMBL" id="KK088415">
    <property type="protein sequence ID" value="EYE97638.1"/>
    <property type="molecule type" value="Genomic_DNA"/>
</dbReference>
<reference evidence="2" key="1">
    <citation type="journal article" date="2014" name="Nat. Commun.">
        <title>Genomic adaptations of the halophilic Dead Sea filamentous fungus Eurotium rubrum.</title>
        <authorList>
            <person name="Kis-Papo T."/>
            <person name="Weig A.R."/>
            <person name="Riley R."/>
            <person name="Persoh D."/>
            <person name="Salamov A."/>
            <person name="Sun H."/>
            <person name="Lipzen A."/>
            <person name="Wasser S.P."/>
            <person name="Rambold G."/>
            <person name="Grigoriev I.V."/>
            <person name="Nevo E."/>
        </authorList>
    </citation>
    <scope>NUCLEOTIDE SEQUENCE [LARGE SCALE GENOMIC DNA]</scope>
    <source>
        <strain evidence="2">CBS 135680</strain>
    </source>
</reference>
<dbReference type="GeneID" id="63696338"/>
<organism evidence="1 2">
    <name type="scientific">Aspergillus ruber (strain CBS 135680)</name>
    <dbReference type="NCBI Taxonomy" id="1388766"/>
    <lineage>
        <taxon>Eukaryota</taxon>
        <taxon>Fungi</taxon>
        <taxon>Dikarya</taxon>
        <taxon>Ascomycota</taxon>
        <taxon>Pezizomycotina</taxon>
        <taxon>Eurotiomycetes</taxon>
        <taxon>Eurotiomycetidae</taxon>
        <taxon>Eurotiales</taxon>
        <taxon>Aspergillaceae</taxon>
        <taxon>Aspergillus</taxon>
        <taxon>Aspergillus subgen. Aspergillus</taxon>
    </lineage>
</organism>
<evidence type="ECO:0000313" key="1">
    <source>
        <dbReference type="EMBL" id="EYE97638.1"/>
    </source>
</evidence>
<proteinExistence type="predicted"/>
<gene>
    <name evidence="1" type="ORF">EURHEDRAFT_409870</name>
</gene>
<protein>
    <submittedName>
        <fullName evidence="1">Uncharacterized protein</fullName>
    </submittedName>
</protein>
<accession>A0A017SKZ9</accession>
<sequence>MHESLYTFNHPNVSRIGLMASVMNFRRKKGLISRSMGYHQQHLVVAPSPLLSDKKLASSNTGLMPREILSGKRRYTDG</sequence>
<keyword evidence="2" id="KW-1185">Reference proteome</keyword>
<evidence type="ECO:0000313" key="2">
    <source>
        <dbReference type="Proteomes" id="UP000019804"/>
    </source>
</evidence>